<evidence type="ECO:0000313" key="2">
    <source>
        <dbReference type="EMBL" id="KAG5181670.1"/>
    </source>
</evidence>
<feature type="compositionally biased region" description="Low complexity" evidence="1">
    <location>
        <begin position="319"/>
        <end position="354"/>
    </location>
</feature>
<gene>
    <name evidence="2" type="ORF">JKP88DRAFT_278635</name>
</gene>
<name>A0A835YYB2_9STRA</name>
<feature type="compositionally biased region" description="Low complexity" evidence="1">
    <location>
        <begin position="619"/>
        <end position="635"/>
    </location>
</feature>
<sequence>MANTYDVLLLIRFEQQEQVWAKRLRASCAELDLLQHVKEAIRDAQEAGLPSFARHRLFVYDMPVQVKLLDATPKPSSTSTICVLNPHAPRDDFRTLCLRAPAALVDAALGTVGDSADFSFSGFRLRITRAGDMSAPVTVTVRGAPAAWSAAQLAMLLAPALAAPGMPIAPVRLRAGGGGTSAAFLLLASALKTCGVGINGAASSAAPASAASPGAAGVWELTVVRGVARRLAHSVLCAVDGTEVALRLLGPDNLTACPSCLRRHFTRPGQQCRATRCAHTTLPAACTTPAAATGTAAGAPAVATAAAAAAAAAATQRAPTGAAASHPPAPAATGAAATDAAAASTPALASASPGASPPPPAADADPAQLGQEQRIQQLQGGILEGRTARKGLQQQVKALTKLLAASEAGKRAAEADRDRSLAEQVRAERLAAQQRSLREGEQVRNAAATARLEAQLTAEAARAASVAVPAADAAGAVATTPVAGDLEASSAAAGAAAAVAADGATAAGAAAAGAAAAGAPPPAVGAASAAAAAAASAAADPAVALEAAAAPRQPPRSCSRGRSRCRRASSPAARHGSDCSASPSRSRQPPMPASDSSALMSDSGTPRASRKRTAAERTPGSAAEPPAARPARGLPQGQSAADRFLSTSTAQPPASEGGGGASGL</sequence>
<protein>
    <submittedName>
        <fullName evidence="2">Uncharacterized protein</fullName>
    </submittedName>
</protein>
<dbReference type="Proteomes" id="UP000664859">
    <property type="component" value="Unassembled WGS sequence"/>
</dbReference>
<feature type="compositionally biased region" description="Polar residues" evidence="1">
    <location>
        <begin position="594"/>
        <end position="606"/>
    </location>
</feature>
<feature type="compositionally biased region" description="Low complexity" evidence="1">
    <location>
        <begin position="547"/>
        <end position="558"/>
    </location>
</feature>
<organism evidence="2 3">
    <name type="scientific">Tribonema minus</name>
    <dbReference type="NCBI Taxonomy" id="303371"/>
    <lineage>
        <taxon>Eukaryota</taxon>
        <taxon>Sar</taxon>
        <taxon>Stramenopiles</taxon>
        <taxon>Ochrophyta</taxon>
        <taxon>PX clade</taxon>
        <taxon>Xanthophyceae</taxon>
        <taxon>Tribonematales</taxon>
        <taxon>Tribonemataceae</taxon>
        <taxon>Tribonema</taxon>
    </lineage>
</organism>
<keyword evidence="3" id="KW-1185">Reference proteome</keyword>
<evidence type="ECO:0000256" key="1">
    <source>
        <dbReference type="SAM" id="MobiDB-lite"/>
    </source>
</evidence>
<accession>A0A835YYB2</accession>
<feature type="region of interest" description="Disordered" evidence="1">
    <location>
        <begin position="319"/>
        <end position="370"/>
    </location>
</feature>
<feature type="region of interest" description="Disordered" evidence="1">
    <location>
        <begin position="547"/>
        <end position="664"/>
    </location>
</feature>
<evidence type="ECO:0000313" key="3">
    <source>
        <dbReference type="Proteomes" id="UP000664859"/>
    </source>
</evidence>
<proteinExistence type="predicted"/>
<comment type="caution">
    <text evidence="2">The sequence shown here is derived from an EMBL/GenBank/DDBJ whole genome shotgun (WGS) entry which is preliminary data.</text>
</comment>
<reference evidence="2" key="1">
    <citation type="submission" date="2021-02" db="EMBL/GenBank/DDBJ databases">
        <title>First Annotated Genome of the Yellow-green Alga Tribonema minus.</title>
        <authorList>
            <person name="Mahan K.M."/>
        </authorList>
    </citation>
    <scope>NUCLEOTIDE SEQUENCE</scope>
    <source>
        <strain evidence="2">UTEX B ZZ1240</strain>
    </source>
</reference>
<dbReference type="EMBL" id="JAFCMP010000301">
    <property type="protein sequence ID" value="KAG5181670.1"/>
    <property type="molecule type" value="Genomic_DNA"/>
</dbReference>
<dbReference type="AlphaFoldDB" id="A0A835YYB2"/>